<feature type="domain" description="PDZ" evidence="1">
    <location>
        <begin position="255"/>
        <end position="313"/>
    </location>
</feature>
<accession>A0A9W8EJF1</accession>
<dbReference type="InterPro" id="IPR025926">
    <property type="entry name" value="PDZ-like_dom"/>
</dbReference>
<gene>
    <name evidence="2" type="ORF">H4R26_002538</name>
</gene>
<dbReference type="OrthoDB" id="4217619at2759"/>
<dbReference type="InterPro" id="IPR009003">
    <property type="entry name" value="Peptidase_S1_PA"/>
</dbReference>
<dbReference type="InterPro" id="IPR036034">
    <property type="entry name" value="PDZ_sf"/>
</dbReference>
<dbReference type="EMBL" id="JANBQF010000157">
    <property type="protein sequence ID" value="KAJ2004394.1"/>
    <property type="molecule type" value="Genomic_DNA"/>
</dbReference>
<evidence type="ECO:0000313" key="3">
    <source>
        <dbReference type="Proteomes" id="UP001150907"/>
    </source>
</evidence>
<keyword evidence="3" id="KW-1185">Reference proteome</keyword>
<dbReference type="Pfam" id="PF13365">
    <property type="entry name" value="Trypsin_2"/>
    <property type="match status" value="1"/>
</dbReference>
<dbReference type="PROSITE" id="PS50106">
    <property type="entry name" value="PDZ"/>
    <property type="match status" value="1"/>
</dbReference>
<dbReference type="PANTHER" id="PTHR46366">
    <property type="entry name" value="PRO-APOPTOTIC SERINE PROTEASE NMA111"/>
    <property type="match status" value="1"/>
</dbReference>
<dbReference type="Proteomes" id="UP001150907">
    <property type="component" value="Unassembled WGS sequence"/>
</dbReference>
<reference evidence="2" key="1">
    <citation type="submission" date="2022-07" db="EMBL/GenBank/DDBJ databases">
        <title>Phylogenomic reconstructions and comparative analyses of Kickxellomycotina fungi.</title>
        <authorList>
            <person name="Reynolds N.K."/>
            <person name="Stajich J.E."/>
            <person name="Barry K."/>
            <person name="Grigoriev I.V."/>
            <person name="Crous P."/>
            <person name="Smith M.E."/>
        </authorList>
    </citation>
    <scope>NUCLEOTIDE SEQUENCE</scope>
    <source>
        <strain evidence="2">IMI 214461</strain>
    </source>
</reference>
<dbReference type="SUPFAM" id="SSF50494">
    <property type="entry name" value="Trypsin-like serine proteases"/>
    <property type="match status" value="2"/>
</dbReference>
<dbReference type="InterPro" id="IPR043504">
    <property type="entry name" value="Peptidase_S1_PA_chymotrypsin"/>
</dbReference>
<dbReference type="InterPro" id="IPR001478">
    <property type="entry name" value="PDZ"/>
</dbReference>
<evidence type="ECO:0000313" key="2">
    <source>
        <dbReference type="EMBL" id="KAJ2004394.1"/>
    </source>
</evidence>
<comment type="caution">
    <text evidence="2">The sequence shown here is derived from an EMBL/GenBank/DDBJ whole genome shotgun (WGS) entry which is preliminary data.</text>
</comment>
<dbReference type="AlphaFoldDB" id="A0A9W8EJF1"/>
<name>A0A9W8EJF1_9FUNG</name>
<dbReference type="SUPFAM" id="SSF50156">
    <property type="entry name" value="PDZ domain-like"/>
    <property type="match status" value="2"/>
</dbReference>
<dbReference type="Gene3D" id="2.30.42.10">
    <property type="match status" value="1"/>
</dbReference>
<protein>
    <recommendedName>
        <fullName evidence="1">PDZ domain-containing protein</fullName>
    </recommendedName>
</protein>
<dbReference type="Pfam" id="PF12812">
    <property type="entry name" value="PDZ_1"/>
    <property type="match status" value="1"/>
</dbReference>
<proteinExistence type="predicted"/>
<dbReference type="Gene3D" id="2.40.10.10">
    <property type="entry name" value="Trypsin-like serine proteases"/>
    <property type="match status" value="1"/>
</dbReference>
<dbReference type="Gene3D" id="2.40.10.120">
    <property type="match status" value="1"/>
</dbReference>
<evidence type="ECO:0000259" key="1">
    <source>
        <dbReference type="PROSITE" id="PS50106"/>
    </source>
</evidence>
<sequence>MMAEDCAGLPCPLDTAAAGVEQEQQDDVNWSTLQDRLRTSIVSISSSHCFYFDHDCSHCSNATGFVVDATLGIVLSNRHVMGSGPSFHKATFFNNQEVFLQPTYADPIHDFAFFRYDPAELNDSFVPKEIRLAPQKARSGLEFRIIGNNSNEKLSVHQGELSQLDRNAPEYGPNTYNDFNTFYYQASSTSKGGSSGSPVVDVVGDAVALNAGAGSYSSTSFFLPLERVVYALEFVRRWEVPPRGTLQVVFKHITHVQAERLGLGAERAACEGVLVDSTTGVLIIDKILPGGPADGKLQVGDIILSAESKPIPGFPDLFGIIDASVGRQIDIRVASHGEHKTVAVTVQDLYEITPSQFLVVGGAILHSLSLQKAFFSSSRIVGVAIAKDWCGFLRHSDVESRKVIRAVNGVQTNDLYALMNALRGVRHDESIVVKVVDHRDPRDEAVFVTRLPLVCKPDKLYTRSSVTGFWSHEPYTGIIKTAFPKQVIKPGAETLTAMSNGKCGHGADQAKSGPAALLAQDIERAVVSIASDTVCPADGQYCWSEAGCGFVVSKQHGIVLCSTRVVRNPTCNLVITFAGLASVPATLAYTHPLYPIAFLKYNPAHLDAVSGDVGADGWMAELELKAPASQEPRMAVGNRVMVLLGAAAGGLEVVPSSVSARSLLSTSTCQNCLDQRFFNTETFKLSPAPTTATSDLGVVCDFGGCIRGLWVQMPCCYHDQKKVEFVGLDSLLVLPVFESLCASEAPPDVVHVLDVEFRPQMLAAAKVLGASNDHIRDLSQTLPAQRYIFMVSKILRKRLPGVESLEIGDLVLRVDGRIVRHIDELACLRGGNVAELVIVRDQQEITVKVPTTSLAGKDTRRIIFWAGMYIQEPHLTALELASCPTLNVFVSINASGSPAERDVGENVFITEVAGRPIVTMDDMARIAGELKSADLSSFNSDVASGQRLASGKVPGRHVKLRYVTLAGETKVESLCTNDIYFPAWQLRRGPLTSDAWEWEEL</sequence>
<organism evidence="2 3">
    <name type="scientific">Coemansia thaxteri</name>
    <dbReference type="NCBI Taxonomy" id="2663907"/>
    <lineage>
        <taxon>Eukaryota</taxon>
        <taxon>Fungi</taxon>
        <taxon>Fungi incertae sedis</taxon>
        <taxon>Zoopagomycota</taxon>
        <taxon>Kickxellomycotina</taxon>
        <taxon>Kickxellomycetes</taxon>
        <taxon>Kickxellales</taxon>
        <taxon>Kickxellaceae</taxon>
        <taxon>Coemansia</taxon>
    </lineage>
</organism>
<dbReference type="PANTHER" id="PTHR46366:SF1">
    <property type="entry name" value="PDZ DOMAIN-CONTAINING PROTEIN C1685.05"/>
    <property type="match status" value="1"/>
</dbReference>